<accession>A0A6A6DJS0</accession>
<dbReference type="EMBL" id="ML994669">
    <property type="protein sequence ID" value="KAF2179173.1"/>
    <property type="molecule type" value="Genomic_DNA"/>
</dbReference>
<dbReference type="Proteomes" id="UP000800200">
    <property type="component" value="Unassembled WGS sequence"/>
</dbReference>
<dbReference type="AlphaFoldDB" id="A0A6A6DJS0"/>
<reference evidence="2" key="1">
    <citation type="journal article" date="2020" name="Stud. Mycol.">
        <title>101 Dothideomycetes genomes: a test case for predicting lifestyles and emergence of pathogens.</title>
        <authorList>
            <person name="Haridas S."/>
            <person name="Albert R."/>
            <person name="Binder M."/>
            <person name="Bloem J."/>
            <person name="Labutti K."/>
            <person name="Salamov A."/>
            <person name="Andreopoulos B."/>
            <person name="Baker S."/>
            <person name="Barry K."/>
            <person name="Bills G."/>
            <person name="Bluhm B."/>
            <person name="Cannon C."/>
            <person name="Castanera R."/>
            <person name="Culley D."/>
            <person name="Daum C."/>
            <person name="Ezra D."/>
            <person name="Gonzalez J."/>
            <person name="Henrissat B."/>
            <person name="Kuo A."/>
            <person name="Liang C."/>
            <person name="Lipzen A."/>
            <person name="Lutzoni F."/>
            <person name="Magnuson J."/>
            <person name="Mondo S."/>
            <person name="Nolan M."/>
            <person name="Ohm R."/>
            <person name="Pangilinan J."/>
            <person name="Park H.-J."/>
            <person name="Ramirez L."/>
            <person name="Alfaro M."/>
            <person name="Sun H."/>
            <person name="Tritt A."/>
            <person name="Yoshinaga Y."/>
            <person name="Zwiers L.-H."/>
            <person name="Turgeon B."/>
            <person name="Goodwin S."/>
            <person name="Spatafora J."/>
            <person name="Crous P."/>
            <person name="Grigoriev I."/>
        </authorList>
    </citation>
    <scope>NUCLEOTIDE SEQUENCE</scope>
    <source>
        <strain evidence="2">CBS 207.26</strain>
    </source>
</reference>
<dbReference type="Pfam" id="PF06985">
    <property type="entry name" value="HET"/>
    <property type="match status" value="1"/>
</dbReference>
<sequence>MDFHHTIQLRVGNVSLVLYSREATPWDSIRIQKHLSGCTGSEASVTFVKELIDKCSEEHEICRVPADTVLSTRVLDIGDLKSQELTESITLFDTMQHRAPYACLSHCWGAVHTITTTRDNIQSNKEGMRIASLPRTFQDAIDFTRRLGIRYLWIDSLCIIQDDEEDWRREAAQMCDLYRNCVICIASTNSSDDRGGCYNYQPIRTVRFSSNTYGKCKTESSPWEVFVRTPLKHWALSDTPFGNRDNTGILRTRGWVYQERMLAPRFLNFLEQEVACECRLGSRCECGCQCDLMTMGAKKSEFTKAVTEGNIDSLAFEWRQMIGSYTSLKLTYQQDRLPAIAGIAQRFQEIRGSTYHAGIWRDTAVVDLTWEVWHHSASWKERGKNTYARVDGVPSWSWGCVATMIFYDWAMRDTSEKLCEVIDIGFKGLIPQGDPCGLSNHRLKIYGFILSATLRYKDIGTWCNLEIPNCKDQVNFGNDVVFGIQGPSYIPSGDLVYCLLLLKDDFHYKCLVLQKLDNEEDLYRRIGIVRHKENIFVQGAEKKVVSIV</sequence>
<protein>
    <submittedName>
        <fullName evidence="2">HET-domain-containing protein</fullName>
    </submittedName>
</protein>
<feature type="domain" description="Heterokaryon incompatibility" evidence="1">
    <location>
        <begin position="101"/>
        <end position="259"/>
    </location>
</feature>
<name>A0A6A6DJS0_9PEZI</name>
<dbReference type="InterPro" id="IPR010730">
    <property type="entry name" value="HET"/>
</dbReference>
<evidence type="ECO:0000313" key="3">
    <source>
        <dbReference type="Proteomes" id="UP000800200"/>
    </source>
</evidence>
<dbReference type="OrthoDB" id="5362512at2759"/>
<proteinExistence type="predicted"/>
<organism evidence="2 3">
    <name type="scientific">Zopfia rhizophila CBS 207.26</name>
    <dbReference type="NCBI Taxonomy" id="1314779"/>
    <lineage>
        <taxon>Eukaryota</taxon>
        <taxon>Fungi</taxon>
        <taxon>Dikarya</taxon>
        <taxon>Ascomycota</taxon>
        <taxon>Pezizomycotina</taxon>
        <taxon>Dothideomycetes</taxon>
        <taxon>Dothideomycetes incertae sedis</taxon>
        <taxon>Zopfiaceae</taxon>
        <taxon>Zopfia</taxon>
    </lineage>
</organism>
<keyword evidence="3" id="KW-1185">Reference proteome</keyword>
<dbReference type="PANTHER" id="PTHR33112:SF9">
    <property type="entry name" value="HETEROKARYON INCOMPATIBILITY DOMAIN-CONTAINING PROTEIN"/>
    <property type="match status" value="1"/>
</dbReference>
<gene>
    <name evidence="2" type="ORF">K469DRAFT_597017</name>
</gene>
<evidence type="ECO:0000259" key="1">
    <source>
        <dbReference type="Pfam" id="PF06985"/>
    </source>
</evidence>
<evidence type="ECO:0000313" key="2">
    <source>
        <dbReference type="EMBL" id="KAF2179173.1"/>
    </source>
</evidence>
<dbReference type="PANTHER" id="PTHR33112">
    <property type="entry name" value="DOMAIN PROTEIN, PUTATIVE-RELATED"/>
    <property type="match status" value="1"/>
</dbReference>